<dbReference type="Pfam" id="PF00532">
    <property type="entry name" value="Peripla_BP_1"/>
    <property type="match status" value="1"/>
</dbReference>
<evidence type="ECO:0000256" key="1">
    <source>
        <dbReference type="ARBA" id="ARBA00023015"/>
    </source>
</evidence>
<dbReference type="InterPro" id="IPR010982">
    <property type="entry name" value="Lambda_DNA-bd_dom_sf"/>
</dbReference>
<dbReference type="CDD" id="cd01392">
    <property type="entry name" value="HTH_LacI"/>
    <property type="match status" value="1"/>
</dbReference>
<dbReference type="Pfam" id="PF00356">
    <property type="entry name" value="LacI"/>
    <property type="match status" value="1"/>
</dbReference>
<organism evidence="5 6">
    <name type="scientific">Labedella endophytica</name>
    <dbReference type="NCBI Taxonomy" id="1523160"/>
    <lineage>
        <taxon>Bacteria</taxon>
        <taxon>Bacillati</taxon>
        <taxon>Actinomycetota</taxon>
        <taxon>Actinomycetes</taxon>
        <taxon>Micrococcales</taxon>
        <taxon>Microbacteriaceae</taxon>
        <taxon>Labedella</taxon>
    </lineage>
</organism>
<dbReference type="Proteomes" id="UP000274909">
    <property type="component" value="Unassembled WGS sequence"/>
</dbReference>
<dbReference type="PROSITE" id="PS50932">
    <property type="entry name" value="HTH_LACI_2"/>
    <property type="match status" value="1"/>
</dbReference>
<dbReference type="SUPFAM" id="SSF47413">
    <property type="entry name" value="lambda repressor-like DNA-binding domains"/>
    <property type="match status" value="1"/>
</dbReference>
<sequence length="322" mass="33886">MATIYDVARLAGVSPATVSRVFNGTTVTPQNERVVKEAAAELDFVPNRTARTLRLRSSDIIALVIPDIENPYFTALARGVEDEARAAGYSVVLCNTDDDMSRESGYLDVAVSEHMAGVIIAAASDRSDLSPLLDRNKAVVAVDRVPRGAAIDAVTVDNVAGGRAATTLLVERGYRRIACIAGPADVETSTRRIAGWSAALEAAGLPEDPTLLEHADYRVDGGYAALERLLAHDERPDAVFVANNLMSVGALRALRDAGIHPPAVGIASFGALPFSTSAPTGVSTVSLPARELGSAAARILLERIAGDRQEPRTVVLEAVPVV</sequence>
<dbReference type="PANTHER" id="PTHR30146:SF153">
    <property type="entry name" value="LACTOSE OPERON REPRESSOR"/>
    <property type="match status" value="1"/>
</dbReference>
<dbReference type="InterPro" id="IPR000843">
    <property type="entry name" value="HTH_LacI"/>
</dbReference>
<dbReference type="Gene3D" id="1.10.260.40">
    <property type="entry name" value="lambda repressor-like DNA-binding domains"/>
    <property type="match status" value="1"/>
</dbReference>
<evidence type="ECO:0000313" key="5">
    <source>
        <dbReference type="EMBL" id="RUR01104.1"/>
    </source>
</evidence>
<name>A0A3S0VGD3_9MICO</name>
<dbReference type="InterPro" id="IPR001761">
    <property type="entry name" value="Peripla_BP/Lac1_sug-bd_dom"/>
</dbReference>
<dbReference type="GO" id="GO:0000976">
    <property type="term" value="F:transcription cis-regulatory region binding"/>
    <property type="evidence" value="ECO:0007669"/>
    <property type="project" value="TreeGrafter"/>
</dbReference>
<dbReference type="GO" id="GO:0003700">
    <property type="term" value="F:DNA-binding transcription factor activity"/>
    <property type="evidence" value="ECO:0007669"/>
    <property type="project" value="TreeGrafter"/>
</dbReference>
<protein>
    <submittedName>
        <fullName evidence="5">LacI family transcriptional regulator</fullName>
    </submittedName>
</protein>
<accession>A0A3S0VGD3</accession>
<comment type="caution">
    <text evidence="5">The sequence shown here is derived from an EMBL/GenBank/DDBJ whole genome shotgun (WGS) entry which is preliminary data.</text>
</comment>
<dbReference type="Gene3D" id="3.40.50.2300">
    <property type="match status" value="2"/>
</dbReference>
<feature type="domain" description="HTH lacI-type" evidence="4">
    <location>
        <begin position="2"/>
        <end position="55"/>
    </location>
</feature>
<evidence type="ECO:0000256" key="2">
    <source>
        <dbReference type="ARBA" id="ARBA00023125"/>
    </source>
</evidence>
<dbReference type="SMART" id="SM00354">
    <property type="entry name" value="HTH_LACI"/>
    <property type="match status" value="1"/>
</dbReference>
<evidence type="ECO:0000259" key="4">
    <source>
        <dbReference type="PROSITE" id="PS50932"/>
    </source>
</evidence>
<proteinExistence type="predicted"/>
<reference evidence="5 6" key="1">
    <citation type="submission" date="2018-12" db="EMBL/GenBank/DDBJ databases">
        <authorList>
            <person name="Li F."/>
        </authorList>
    </citation>
    <scope>NUCLEOTIDE SEQUENCE [LARGE SCALE GENOMIC DNA]</scope>
    <source>
        <strain evidence="5 6">EGI 6500705</strain>
    </source>
</reference>
<keyword evidence="2" id="KW-0238">DNA-binding</keyword>
<keyword evidence="3" id="KW-0804">Transcription</keyword>
<dbReference type="PRINTS" id="PR00036">
    <property type="entry name" value="HTHLACI"/>
</dbReference>
<keyword evidence="1" id="KW-0805">Transcription regulation</keyword>
<dbReference type="SUPFAM" id="SSF53822">
    <property type="entry name" value="Periplasmic binding protein-like I"/>
    <property type="match status" value="1"/>
</dbReference>
<dbReference type="EMBL" id="RZGZ01000002">
    <property type="protein sequence ID" value="RUR01104.1"/>
    <property type="molecule type" value="Genomic_DNA"/>
</dbReference>
<dbReference type="PANTHER" id="PTHR30146">
    <property type="entry name" value="LACI-RELATED TRANSCRIPTIONAL REPRESSOR"/>
    <property type="match status" value="1"/>
</dbReference>
<dbReference type="OrthoDB" id="37081at2"/>
<dbReference type="CDD" id="cd06267">
    <property type="entry name" value="PBP1_LacI_sugar_binding-like"/>
    <property type="match status" value="1"/>
</dbReference>
<evidence type="ECO:0000256" key="3">
    <source>
        <dbReference type="ARBA" id="ARBA00023163"/>
    </source>
</evidence>
<dbReference type="AlphaFoldDB" id="A0A3S0VGD3"/>
<evidence type="ECO:0000313" key="6">
    <source>
        <dbReference type="Proteomes" id="UP000274909"/>
    </source>
</evidence>
<dbReference type="RefSeq" id="WP_127048245.1">
    <property type="nucleotide sequence ID" value="NZ_RZGZ01000002.1"/>
</dbReference>
<dbReference type="InterPro" id="IPR028082">
    <property type="entry name" value="Peripla_BP_I"/>
</dbReference>
<keyword evidence="6" id="KW-1185">Reference proteome</keyword>
<gene>
    <name evidence="5" type="ORF">ELQ94_06140</name>
</gene>